<sequence length="150" mass="15859">MSGHTGRADDAHADAAAPADRVLLAGAADDLPEIRLLLDALPDTAYGQVVVEVAFAEQVRILPAPPRLSVTWLVRCERPSLLPSLVFADHGELLAEAVTAWASEWCVAGAEPRTAVWIGCADSPWVERARSIVQLGLADAGQQVQVESGS</sequence>
<dbReference type="RefSeq" id="WP_175326532.1">
    <property type="nucleotide sequence ID" value="NZ_BAAAWP010000001.1"/>
</dbReference>
<feature type="domain" description="SIP-like Rossmann fold" evidence="1">
    <location>
        <begin position="19"/>
        <end position="133"/>
    </location>
</feature>
<name>A0A850DXM5_9MICO</name>
<evidence type="ECO:0000313" key="2">
    <source>
        <dbReference type="EMBL" id="NUU29175.1"/>
    </source>
</evidence>
<evidence type="ECO:0000259" key="1">
    <source>
        <dbReference type="Pfam" id="PF04954"/>
    </source>
</evidence>
<organism evidence="2 3">
    <name type="scientific">Curtobacterium citreum</name>
    <dbReference type="NCBI Taxonomy" id="2036"/>
    <lineage>
        <taxon>Bacteria</taxon>
        <taxon>Bacillati</taxon>
        <taxon>Actinomycetota</taxon>
        <taxon>Actinomycetes</taxon>
        <taxon>Micrococcales</taxon>
        <taxon>Microbacteriaceae</taxon>
        <taxon>Curtobacterium</taxon>
    </lineage>
</organism>
<evidence type="ECO:0000313" key="3">
    <source>
        <dbReference type="Proteomes" id="UP000539146"/>
    </source>
</evidence>
<reference evidence="2 3" key="1">
    <citation type="submission" date="2020-05" db="EMBL/GenBank/DDBJ databases">
        <title>Genome Sequencing of Type Strains.</title>
        <authorList>
            <person name="Lemaire J.F."/>
            <person name="Inderbitzin P."/>
            <person name="Gregorio O.A."/>
            <person name="Collins S.B."/>
            <person name="Wespe N."/>
            <person name="Knight-Connoni V."/>
        </authorList>
    </citation>
    <scope>NUCLEOTIDE SEQUENCE [LARGE SCALE GENOMIC DNA]</scope>
    <source>
        <strain evidence="2 3">DSM 20512</strain>
    </source>
</reference>
<comment type="caution">
    <text evidence="2">The sequence shown here is derived from an EMBL/GenBank/DDBJ whole genome shotgun (WGS) entry which is preliminary data.</text>
</comment>
<proteinExistence type="predicted"/>
<dbReference type="InterPro" id="IPR039261">
    <property type="entry name" value="FNR_nucleotide-bd"/>
</dbReference>
<gene>
    <name evidence="2" type="ORF">HP467_13840</name>
</gene>
<dbReference type="InterPro" id="IPR007037">
    <property type="entry name" value="SIP_rossman_dom"/>
</dbReference>
<dbReference type="Pfam" id="PF04954">
    <property type="entry name" value="SIP"/>
    <property type="match status" value="1"/>
</dbReference>
<protein>
    <submittedName>
        <fullName evidence="2">SIP domain-containing protein</fullName>
    </submittedName>
</protein>
<accession>A0A850DXM5</accession>
<dbReference type="EMBL" id="JABMCG010000120">
    <property type="protein sequence ID" value="NUU29175.1"/>
    <property type="molecule type" value="Genomic_DNA"/>
</dbReference>
<dbReference type="Gene3D" id="3.40.50.80">
    <property type="entry name" value="Nucleotide-binding domain of ferredoxin-NADP reductase (FNR) module"/>
    <property type="match status" value="1"/>
</dbReference>
<dbReference type="AlphaFoldDB" id="A0A850DXM5"/>
<dbReference type="Proteomes" id="UP000539146">
    <property type="component" value="Unassembled WGS sequence"/>
</dbReference>